<dbReference type="EMBL" id="UGLB01000003">
    <property type="protein sequence ID" value="STT46561.1"/>
    <property type="molecule type" value="Genomic_DNA"/>
</dbReference>
<dbReference type="InterPro" id="IPR011990">
    <property type="entry name" value="TPR-like_helical_dom_sf"/>
</dbReference>
<name>A0A377W020_KLEPN</name>
<dbReference type="PANTHER" id="PTHR11102:SF160">
    <property type="entry name" value="ERAD-ASSOCIATED E3 UBIQUITIN-PROTEIN LIGASE COMPONENT HRD3"/>
    <property type="match status" value="1"/>
</dbReference>
<dbReference type="AlphaFoldDB" id="A0A377W020"/>
<dbReference type="Pfam" id="PF08238">
    <property type="entry name" value="Sel1"/>
    <property type="match status" value="2"/>
</dbReference>
<evidence type="ECO:0000313" key="1">
    <source>
        <dbReference type="EMBL" id="STT46561.1"/>
    </source>
</evidence>
<reference evidence="1 2" key="1">
    <citation type="submission" date="2018-06" db="EMBL/GenBank/DDBJ databases">
        <authorList>
            <consortium name="Pathogen Informatics"/>
            <person name="Doyle S."/>
        </authorList>
    </citation>
    <scope>NUCLEOTIDE SEQUENCE [LARGE SCALE GENOMIC DNA]</scope>
    <source>
        <strain evidence="1 2">NCTC9637</strain>
    </source>
</reference>
<dbReference type="Proteomes" id="UP000255099">
    <property type="component" value="Unassembled WGS sequence"/>
</dbReference>
<dbReference type="PANTHER" id="PTHR11102">
    <property type="entry name" value="SEL-1-LIKE PROTEIN"/>
    <property type="match status" value="1"/>
</dbReference>
<dbReference type="SMART" id="SM00671">
    <property type="entry name" value="SEL1"/>
    <property type="match status" value="1"/>
</dbReference>
<dbReference type="InterPro" id="IPR006597">
    <property type="entry name" value="Sel1-like"/>
</dbReference>
<dbReference type="InterPro" id="IPR050767">
    <property type="entry name" value="Sel1_AlgK"/>
</dbReference>
<accession>A0A377W020</accession>
<organism evidence="1 2">
    <name type="scientific">Klebsiella pneumoniae</name>
    <dbReference type="NCBI Taxonomy" id="573"/>
    <lineage>
        <taxon>Bacteria</taxon>
        <taxon>Pseudomonadati</taxon>
        <taxon>Pseudomonadota</taxon>
        <taxon>Gammaproteobacteria</taxon>
        <taxon>Enterobacterales</taxon>
        <taxon>Enterobacteriaceae</taxon>
        <taxon>Klebsiella/Raoultella group</taxon>
        <taxon>Klebsiella</taxon>
        <taxon>Klebsiella pneumoniae complex</taxon>
    </lineage>
</organism>
<sequence length="114" mass="12351">MKMRYVLASGSSAAREIDMNKMKSVICFLALGAISPHAWATPNNDDIKAMLSQAKSGDACAQTQLGILYAEGSGVTRDYKKARSWFEQAGKQNYADAEYNLGVMYGNGGWCGAR</sequence>
<dbReference type="SUPFAM" id="SSF81901">
    <property type="entry name" value="HCP-like"/>
    <property type="match status" value="1"/>
</dbReference>
<dbReference type="Gene3D" id="1.25.40.10">
    <property type="entry name" value="Tetratricopeptide repeat domain"/>
    <property type="match status" value="1"/>
</dbReference>
<proteinExistence type="predicted"/>
<protein>
    <submittedName>
        <fullName evidence="1">Sel1 repeat</fullName>
    </submittedName>
</protein>
<evidence type="ECO:0000313" key="2">
    <source>
        <dbReference type="Proteomes" id="UP000255099"/>
    </source>
</evidence>
<gene>
    <name evidence="1" type="ORF">NCTC9637_01440</name>
</gene>